<dbReference type="Proteomes" id="UP000799423">
    <property type="component" value="Unassembled WGS sequence"/>
</dbReference>
<gene>
    <name evidence="2" type="ORF">T440DRAFT_468084</name>
</gene>
<name>A0A6A7B6K8_9PLEO</name>
<protein>
    <submittedName>
        <fullName evidence="2">Uncharacterized protein</fullName>
    </submittedName>
</protein>
<dbReference type="EMBL" id="MU006304">
    <property type="protein sequence ID" value="KAF2850953.1"/>
    <property type="molecule type" value="Genomic_DNA"/>
</dbReference>
<evidence type="ECO:0000313" key="3">
    <source>
        <dbReference type="Proteomes" id="UP000799423"/>
    </source>
</evidence>
<proteinExistence type="predicted"/>
<evidence type="ECO:0000256" key="1">
    <source>
        <dbReference type="SAM" id="MobiDB-lite"/>
    </source>
</evidence>
<accession>A0A6A7B6K8</accession>
<keyword evidence="3" id="KW-1185">Reference proteome</keyword>
<reference evidence="2" key="1">
    <citation type="submission" date="2020-01" db="EMBL/GenBank/DDBJ databases">
        <authorList>
            <consortium name="DOE Joint Genome Institute"/>
            <person name="Haridas S."/>
            <person name="Albert R."/>
            <person name="Binder M."/>
            <person name="Bloem J."/>
            <person name="Labutti K."/>
            <person name="Salamov A."/>
            <person name="Andreopoulos B."/>
            <person name="Baker S.E."/>
            <person name="Barry K."/>
            <person name="Bills G."/>
            <person name="Bluhm B.H."/>
            <person name="Cannon C."/>
            <person name="Castanera R."/>
            <person name="Culley D.E."/>
            <person name="Daum C."/>
            <person name="Ezra D."/>
            <person name="Gonzalez J.B."/>
            <person name="Henrissat B."/>
            <person name="Kuo A."/>
            <person name="Liang C."/>
            <person name="Lipzen A."/>
            <person name="Lutzoni F."/>
            <person name="Magnuson J."/>
            <person name="Mondo S."/>
            <person name="Nolan M."/>
            <person name="Ohm R."/>
            <person name="Pangilinan J."/>
            <person name="Park H.-J."/>
            <person name="Ramirez L."/>
            <person name="Alfaro M."/>
            <person name="Sun H."/>
            <person name="Tritt A."/>
            <person name="Yoshinaga Y."/>
            <person name="Zwiers L.-H."/>
            <person name="Turgeon B.G."/>
            <person name="Goodwin S.B."/>
            <person name="Spatafora J.W."/>
            <person name="Crous P.W."/>
            <person name="Grigoriev I.V."/>
        </authorList>
    </citation>
    <scope>NUCLEOTIDE SEQUENCE</scope>
    <source>
        <strain evidence="2">IPT5</strain>
    </source>
</reference>
<dbReference type="AlphaFoldDB" id="A0A6A7B6K8"/>
<feature type="region of interest" description="Disordered" evidence="1">
    <location>
        <begin position="24"/>
        <end position="61"/>
    </location>
</feature>
<evidence type="ECO:0000313" key="2">
    <source>
        <dbReference type="EMBL" id="KAF2850953.1"/>
    </source>
</evidence>
<sequence>MPGAEPLVSSAEDDLHGSFAAYRARRDPYPEQIPLPNEPGGPCKPHRRRKPQVSSFLEKGT</sequence>
<organism evidence="2 3">
    <name type="scientific">Plenodomus tracheiphilus IPT5</name>
    <dbReference type="NCBI Taxonomy" id="1408161"/>
    <lineage>
        <taxon>Eukaryota</taxon>
        <taxon>Fungi</taxon>
        <taxon>Dikarya</taxon>
        <taxon>Ascomycota</taxon>
        <taxon>Pezizomycotina</taxon>
        <taxon>Dothideomycetes</taxon>
        <taxon>Pleosporomycetidae</taxon>
        <taxon>Pleosporales</taxon>
        <taxon>Pleosporineae</taxon>
        <taxon>Leptosphaeriaceae</taxon>
        <taxon>Plenodomus</taxon>
    </lineage>
</organism>